<sequence length="306" mass="34996">MADITDINIVVALGPTSTDTYYLGVGRQVCHNNLPKGLVEQIESGKLPNNRLRYLSLDKTAQYWCAEDKTGPTVSWNTPDNGPLDKLIRKGSATSGWVTFPDYDTSKRIAHPYYFVASKTTGKWAMLLPDDYMNTIKEIKAHIPSSTFDNSVKWILFGTAGTHVYQLTNGYITSLGEQHKDHSHPLVKALMEYDPDFNPSVGRGEWMIDKGSSISLHDHRYFFLKFTNTRTKRSQFKYCLPPHLEQKIEEMIKVAQSPAERDEVAFDNQLVTLGKFQHAHNMMRRELEIDNVFDGASGRRHIFHYY</sequence>
<proteinExistence type="predicted"/>
<accession>A0A409VKN7</accession>
<dbReference type="AlphaFoldDB" id="A0A409VKN7"/>
<name>A0A409VKN7_9AGAR</name>
<dbReference type="Proteomes" id="UP000284842">
    <property type="component" value="Unassembled WGS sequence"/>
</dbReference>
<dbReference type="InParanoid" id="A0A409VKN7"/>
<dbReference type="EMBL" id="NHTK01006033">
    <property type="protein sequence ID" value="PPQ66829.1"/>
    <property type="molecule type" value="Genomic_DNA"/>
</dbReference>
<comment type="caution">
    <text evidence="1">The sequence shown here is derived from an EMBL/GenBank/DDBJ whole genome shotgun (WGS) entry which is preliminary data.</text>
</comment>
<protein>
    <submittedName>
        <fullName evidence="1">Uncharacterized protein</fullName>
    </submittedName>
</protein>
<evidence type="ECO:0000313" key="1">
    <source>
        <dbReference type="EMBL" id="PPQ66829.1"/>
    </source>
</evidence>
<dbReference type="OrthoDB" id="3006414at2759"/>
<organism evidence="1 2">
    <name type="scientific">Panaeolus cyanescens</name>
    <dbReference type="NCBI Taxonomy" id="181874"/>
    <lineage>
        <taxon>Eukaryota</taxon>
        <taxon>Fungi</taxon>
        <taxon>Dikarya</taxon>
        <taxon>Basidiomycota</taxon>
        <taxon>Agaricomycotina</taxon>
        <taxon>Agaricomycetes</taxon>
        <taxon>Agaricomycetidae</taxon>
        <taxon>Agaricales</taxon>
        <taxon>Agaricineae</taxon>
        <taxon>Galeropsidaceae</taxon>
        <taxon>Panaeolus</taxon>
    </lineage>
</organism>
<keyword evidence="2" id="KW-1185">Reference proteome</keyword>
<reference evidence="1 2" key="1">
    <citation type="journal article" date="2018" name="Evol. Lett.">
        <title>Horizontal gene cluster transfer increased hallucinogenic mushroom diversity.</title>
        <authorList>
            <person name="Reynolds H.T."/>
            <person name="Vijayakumar V."/>
            <person name="Gluck-Thaler E."/>
            <person name="Korotkin H.B."/>
            <person name="Matheny P.B."/>
            <person name="Slot J.C."/>
        </authorList>
    </citation>
    <scope>NUCLEOTIDE SEQUENCE [LARGE SCALE GENOMIC DNA]</scope>
    <source>
        <strain evidence="1 2">2629</strain>
    </source>
</reference>
<evidence type="ECO:0000313" key="2">
    <source>
        <dbReference type="Proteomes" id="UP000284842"/>
    </source>
</evidence>
<gene>
    <name evidence="1" type="ORF">CVT24_008688</name>
</gene>